<name>A0A7S3EDE4_9RHOD</name>
<gene>
    <name evidence="1" type="ORF">RMAR00112_LOCUS15234</name>
</gene>
<evidence type="ECO:0000313" key="1">
    <source>
        <dbReference type="EMBL" id="CAE0047255.1"/>
    </source>
</evidence>
<accession>A0A7S3EDE4</accession>
<sequence>MELRRHNLYLHQKKGELFLKEVPYLGFRIENGEISIDEGKVEALRKLVIPQSVKGVRSVMGLVSYFRRFVCNFSTITAPLTELLKDGRTFEVTREVQEADEAAE</sequence>
<protein>
    <recommendedName>
        <fullName evidence="2">Reverse transcriptase domain-containing protein</fullName>
    </recommendedName>
</protein>
<dbReference type="InterPro" id="IPR043128">
    <property type="entry name" value="Rev_trsase/Diguanyl_cyclase"/>
</dbReference>
<evidence type="ECO:0008006" key="2">
    <source>
        <dbReference type="Google" id="ProtNLM"/>
    </source>
</evidence>
<dbReference type="PANTHER" id="PTHR33064:SF37">
    <property type="entry name" value="RIBONUCLEASE H"/>
    <property type="match status" value="1"/>
</dbReference>
<dbReference type="SUPFAM" id="SSF56672">
    <property type="entry name" value="DNA/RNA polymerases"/>
    <property type="match status" value="1"/>
</dbReference>
<dbReference type="EMBL" id="HBHW01019679">
    <property type="protein sequence ID" value="CAE0047255.1"/>
    <property type="molecule type" value="Transcribed_RNA"/>
</dbReference>
<dbReference type="PANTHER" id="PTHR33064">
    <property type="entry name" value="POL PROTEIN"/>
    <property type="match status" value="1"/>
</dbReference>
<dbReference type="AlphaFoldDB" id="A0A7S3EDE4"/>
<dbReference type="InterPro" id="IPR043502">
    <property type="entry name" value="DNA/RNA_pol_sf"/>
</dbReference>
<dbReference type="Gene3D" id="3.30.70.270">
    <property type="match status" value="1"/>
</dbReference>
<reference evidence="1" key="1">
    <citation type="submission" date="2021-01" db="EMBL/GenBank/DDBJ databases">
        <authorList>
            <person name="Corre E."/>
            <person name="Pelletier E."/>
            <person name="Niang G."/>
            <person name="Scheremetjew M."/>
            <person name="Finn R."/>
            <person name="Kale V."/>
            <person name="Holt S."/>
            <person name="Cochrane G."/>
            <person name="Meng A."/>
            <person name="Brown T."/>
            <person name="Cohen L."/>
        </authorList>
    </citation>
    <scope>NUCLEOTIDE SEQUENCE</scope>
    <source>
        <strain evidence="1">CCMP 769</strain>
    </source>
</reference>
<proteinExistence type="predicted"/>
<organism evidence="1">
    <name type="scientific">Rhodosorus marinus</name>
    <dbReference type="NCBI Taxonomy" id="101924"/>
    <lineage>
        <taxon>Eukaryota</taxon>
        <taxon>Rhodophyta</taxon>
        <taxon>Stylonematophyceae</taxon>
        <taxon>Stylonematales</taxon>
        <taxon>Stylonemataceae</taxon>
        <taxon>Rhodosorus</taxon>
    </lineage>
</organism>
<dbReference type="InterPro" id="IPR051320">
    <property type="entry name" value="Viral_Replic_Matur_Polypro"/>
</dbReference>